<evidence type="ECO:0000313" key="5">
    <source>
        <dbReference type="EMBL" id="CAB3785640.1"/>
    </source>
</evidence>
<dbReference type="InterPro" id="IPR010376">
    <property type="entry name" value="GBBH-like_N"/>
</dbReference>
<evidence type="ECO:0000256" key="2">
    <source>
        <dbReference type="ARBA" id="ARBA00023004"/>
    </source>
</evidence>
<feature type="region of interest" description="Disordered" evidence="3">
    <location>
        <begin position="105"/>
        <end position="132"/>
    </location>
</feature>
<dbReference type="GO" id="GO:0046872">
    <property type="term" value="F:metal ion binding"/>
    <property type="evidence" value="ECO:0007669"/>
    <property type="project" value="UniProtKB-KW"/>
</dbReference>
<dbReference type="RefSeq" id="WP_175195018.1">
    <property type="nucleotide sequence ID" value="NZ_CADIKL010000008.1"/>
</dbReference>
<dbReference type="InterPro" id="IPR038492">
    <property type="entry name" value="GBBH-like_N_sf"/>
</dbReference>
<sequence length="132" mass="14077">MNVPLEVRCETGALILVWSGGLRQHLPLASLRRACPCAGCRRERMNGNTGANMGDRAGDTAHEDLTLTGIVPMGYGVQLVFSDGHDRGIFPWAWFEHFAAPIQPATPDHTSAPTTRTATGVSAAPSHGPSMQ</sequence>
<dbReference type="Gene3D" id="3.30.2020.30">
    <property type="match status" value="1"/>
</dbReference>
<keyword evidence="1" id="KW-0479">Metal-binding</keyword>
<evidence type="ECO:0000256" key="1">
    <source>
        <dbReference type="ARBA" id="ARBA00022723"/>
    </source>
</evidence>
<gene>
    <name evidence="5" type="ORF">LMG28688_02080</name>
</gene>
<evidence type="ECO:0000256" key="3">
    <source>
        <dbReference type="SAM" id="MobiDB-lite"/>
    </source>
</evidence>
<feature type="domain" description="Gamma-butyrobetaine hydroxylase-like N-terminal" evidence="4">
    <location>
        <begin position="10"/>
        <end position="95"/>
    </location>
</feature>
<organism evidence="5 6">
    <name type="scientific">Paraburkholderia caffeinitolerans</name>
    <dbReference type="NCBI Taxonomy" id="1723730"/>
    <lineage>
        <taxon>Bacteria</taxon>
        <taxon>Pseudomonadati</taxon>
        <taxon>Pseudomonadota</taxon>
        <taxon>Betaproteobacteria</taxon>
        <taxon>Burkholderiales</taxon>
        <taxon>Burkholderiaceae</taxon>
        <taxon>Paraburkholderia</taxon>
    </lineage>
</organism>
<feature type="compositionally biased region" description="Polar residues" evidence="3">
    <location>
        <begin position="108"/>
        <end position="120"/>
    </location>
</feature>
<name>A0A6J5FUH9_9BURK</name>
<dbReference type="Pfam" id="PF06155">
    <property type="entry name" value="GBBH-like_N"/>
    <property type="match status" value="1"/>
</dbReference>
<dbReference type="Proteomes" id="UP000494119">
    <property type="component" value="Unassembled WGS sequence"/>
</dbReference>
<keyword evidence="6" id="KW-1185">Reference proteome</keyword>
<proteinExistence type="predicted"/>
<dbReference type="PANTHER" id="PTHR35303">
    <property type="entry name" value="OS02G0197800 PROTEIN"/>
    <property type="match status" value="1"/>
</dbReference>
<reference evidence="5 6" key="1">
    <citation type="submission" date="2020-04" db="EMBL/GenBank/DDBJ databases">
        <authorList>
            <person name="De Canck E."/>
        </authorList>
    </citation>
    <scope>NUCLEOTIDE SEQUENCE [LARGE SCALE GENOMIC DNA]</scope>
    <source>
        <strain evidence="5 6">LMG 28688</strain>
    </source>
</reference>
<protein>
    <recommendedName>
        <fullName evidence="4">Gamma-butyrobetaine hydroxylase-like N-terminal domain-containing protein</fullName>
    </recommendedName>
</protein>
<accession>A0A6J5FUH9</accession>
<evidence type="ECO:0000259" key="4">
    <source>
        <dbReference type="Pfam" id="PF06155"/>
    </source>
</evidence>
<keyword evidence="2" id="KW-0408">Iron</keyword>
<dbReference type="AlphaFoldDB" id="A0A6J5FUH9"/>
<evidence type="ECO:0000313" key="6">
    <source>
        <dbReference type="Proteomes" id="UP000494119"/>
    </source>
</evidence>
<dbReference type="EMBL" id="CADIKL010000008">
    <property type="protein sequence ID" value="CAB3785640.1"/>
    <property type="molecule type" value="Genomic_DNA"/>
</dbReference>